<proteinExistence type="inferred from homology"/>
<gene>
    <name evidence="3" type="ORF">A2151_07595</name>
</gene>
<dbReference type="PANTHER" id="PTHR11060:SF0">
    <property type="entry name" value="PROTEIN MEMO1"/>
    <property type="match status" value="1"/>
</dbReference>
<dbReference type="AlphaFoldDB" id="A0A1F6TL36"/>
<dbReference type="HAMAP" id="MF_00055">
    <property type="entry name" value="MEMO1"/>
    <property type="match status" value="1"/>
</dbReference>
<name>A0A1F6TL36_9PROT</name>
<comment type="similarity">
    <text evidence="1 2">Belongs to the MEMO1 family.</text>
</comment>
<dbReference type="CDD" id="cd07361">
    <property type="entry name" value="MEMO_like"/>
    <property type="match status" value="1"/>
</dbReference>
<sequence>MVSVRAPAVAGQFYPDDPRKLRAMVGELLAAVAGAGSVPKAIIAPHAGYVYSGPIAASAYARLRPARGTIARVVLLGPAHRLGFGGLALSSADYFETPLGRVPVDREAVAQLSDLPQVQVLDSAHAREHSLEVHLPFLQEVLGAFTLVPLVVGDATPEEVSEVLERLWGGPETLIVISSDLSHYHDYATAREMDRATSRAIERLRYEDISYDAACGRNPVSGLLHLARRRGLKAQMLDLRNSGDTAGTRDSVVGYGAYAIE</sequence>
<evidence type="ECO:0000256" key="2">
    <source>
        <dbReference type="HAMAP-Rule" id="MF_00055"/>
    </source>
</evidence>
<evidence type="ECO:0000313" key="3">
    <source>
        <dbReference type="EMBL" id="OGI45847.1"/>
    </source>
</evidence>
<dbReference type="STRING" id="1817760.A2151_07595"/>
<evidence type="ECO:0000256" key="1">
    <source>
        <dbReference type="ARBA" id="ARBA00006315"/>
    </source>
</evidence>
<accession>A0A1F6TL36</accession>
<evidence type="ECO:0000313" key="4">
    <source>
        <dbReference type="Proteomes" id="UP000178885"/>
    </source>
</evidence>
<dbReference type="Proteomes" id="UP000178885">
    <property type="component" value="Unassembled WGS sequence"/>
</dbReference>
<organism evidence="3 4">
    <name type="scientific">Candidatus Muproteobacteria bacterium RBG_16_65_34</name>
    <dbReference type="NCBI Taxonomy" id="1817760"/>
    <lineage>
        <taxon>Bacteria</taxon>
        <taxon>Pseudomonadati</taxon>
        <taxon>Pseudomonadota</taxon>
        <taxon>Candidatus Muproteobacteria</taxon>
    </lineage>
</organism>
<dbReference type="Gene3D" id="3.40.830.10">
    <property type="entry name" value="LigB-like"/>
    <property type="match status" value="1"/>
</dbReference>
<comment type="caution">
    <text evidence="3">The sequence shown here is derived from an EMBL/GenBank/DDBJ whole genome shotgun (WGS) entry which is preliminary data.</text>
</comment>
<dbReference type="InterPro" id="IPR002737">
    <property type="entry name" value="MEMO1_fam"/>
</dbReference>
<protein>
    <recommendedName>
        <fullName evidence="2">MEMO1 family protein A2151_07595</fullName>
    </recommendedName>
</protein>
<dbReference type="PANTHER" id="PTHR11060">
    <property type="entry name" value="PROTEIN MEMO1"/>
    <property type="match status" value="1"/>
</dbReference>
<reference evidence="3 4" key="1">
    <citation type="journal article" date="2016" name="Nat. Commun.">
        <title>Thousands of microbial genomes shed light on interconnected biogeochemical processes in an aquifer system.</title>
        <authorList>
            <person name="Anantharaman K."/>
            <person name="Brown C.T."/>
            <person name="Hug L.A."/>
            <person name="Sharon I."/>
            <person name="Castelle C.J."/>
            <person name="Probst A.J."/>
            <person name="Thomas B.C."/>
            <person name="Singh A."/>
            <person name="Wilkins M.J."/>
            <person name="Karaoz U."/>
            <person name="Brodie E.L."/>
            <person name="Williams K.H."/>
            <person name="Hubbard S.S."/>
            <person name="Banfield J.F."/>
        </authorList>
    </citation>
    <scope>NUCLEOTIDE SEQUENCE [LARGE SCALE GENOMIC DNA]</scope>
</reference>
<dbReference type="NCBIfam" id="TIGR04336">
    <property type="entry name" value="AmmeMemoSam_B"/>
    <property type="match status" value="1"/>
</dbReference>
<dbReference type="EMBL" id="MFSU01000094">
    <property type="protein sequence ID" value="OGI45847.1"/>
    <property type="molecule type" value="Genomic_DNA"/>
</dbReference>
<dbReference type="Pfam" id="PF01875">
    <property type="entry name" value="Memo"/>
    <property type="match status" value="1"/>
</dbReference>